<evidence type="ECO:0000313" key="2">
    <source>
        <dbReference type="Proteomes" id="UP001230268"/>
    </source>
</evidence>
<gene>
    <name evidence="1" type="ORF">BgAZ_402320</name>
</gene>
<dbReference type="InterPro" id="IPR015943">
    <property type="entry name" value="WD40/YVTN_repeat-like_dom_sf"/>
</dbReference>
<organism evidence="1 2">
    <name type="scientific">Babesia gibsoni</name>
    <dbReference type="NCBI Taxonomy" id="33632"/>
    <lineage>
        <taxon>Eukaryota</taxon>
        <taxon>Sar</taxon>
        <taxon>Alveolata</taxon>
        <taxon>Apicomplexa</taxon>
        <taxon>Aconoidasida</taxon>
        <taxon>Piroplasmida</taxon>
        <taxon>Babesiidae</taxon>
        <taxon>Babesia</taxon>
    </lineage>
</organism>
<dbReference type="AlphaFoldDB" id="A0AAD8PDE5"/>
<evidence type="ECO:0000313" key="1">
    <source>
        <dbReference type="EMBL" id="KAK1442202.1"/>
    </source>
</evidence>
<dbReference type="EMBL" id="JAVEPI010000004">
    <property type="protein sequence ID" value="KAK1442202.1"/>
    <property type="molecule type" value="Genomic_DNA"/>
</dbReference>
<dbReference type="Gene3D" id="2.130.10.10">
    <property type="entry name" value="YVTN repeat-like/Quinoprotein amine dehydrogenase"/>
    <property type="match status" value="1"/>
</dbReference>
<accession>A0AAD8PDE5</accession>
<proteinExistence type="predicted"/>
<sequence length="416" mass="46275">MIFREGKLVYQLGNVASDDRRVYLGFQGMNSAIAVFNQEDMYFVGLYMPMCGSPNKIKLVHDLNKLICSTSAGCIYVWDTSIETIASLERVTLDPLTINGFVRPEIRVKPVLEILSEAVSDCVDVDHIPNTPIMVSVDSAGSLTFFDIEEGTMKGTVDRLKKEGNRVICMRVDPLPSTMDGKSGHWIALGGSNGFIGMLFVEVDKLVKQTDGFTAEHASNMHAVVNNTGDRADVNSVDFRTRVTNSTNTVVLAGCNDGAVRCSVFKMADEGMQLHKVACYQHCRPTVSGAVYRIIAERDSDGAPYVISLCNMQLPFDLHDTAFVDGKQGTGEPSSFCSEILMQKLMQEQSEQYAVLSHMREFITDAKFAPDQSYILFCTLDEVYIIIRDHDTKAWGKPLRLEWNTLENQKLMAKLL</sequence>
<name>A0AAD8PDE5_BABGI</name>
<dbReference type="SUPFAM" id="SSF50978">
    <property type="entry name" value="WD40 repeat-like"/>
    <property type="match status" value="1"/>
</dbReference>
<keyword evidence="2" id="KW-1185">Reference proteome</keyword>
<protein>
    <submittedName>
        <fullName evidence="1">Uncharacterized protein</fullName>
    </submittedName>
</protein>
<reference evidence="1" key="1">
    <citation type="submission" date="2023-08" db="EMBL/GenBank/DDBJ databases">
        <title>Draft sequence of the Babesia gibsoni genome.</title>
        <authorList>
            <person name="Yamagishi J.Y."/>
            <person name="Xuan X.X."/>
        </authorList>
    </citation>
    <scope>NUCLEOTIDE SEQUENCE</scope>
    <source>
        <strain evidence="1">Azabu</strain>
    </source>
</reference>
<comment type="caution">
    <text evidence="1">The sequence shown here is derived from an EMBL/GenBank/DDBJ whole genome shotgun (WGS) entry which is preliminary data.</text>
</comment>
<dbReference type="Proteomes" id="UP001230268">
    <property type="component" value="Unassembled WGS sequence"/>
</dbReference>
<dbReference type="InterPro" id="IPR036322">
    <property type="entry name" value="WD40_repeat_dom_sf"/>
</dbReference>